<name>A0A6L6QDC4_9BURK</name>
<dbReference type="OrthoDB" id="9810065at2"/>
<keyword evidence="3" id="KW-0238">DNA-binding</keyword>
<dbReference type="InterPro" id="IPR058163">
    <property type="entry name" value="LysR-type_TF_proteobact-type"/>
</dbReference>
<evidence type="ECO:0000256" key="2">
    <source>
        <dbReference type="ARBA" id="ARBA00023015"/>
    </source>
</evidence>
<dbReference type="Proteomes" id="UP000472320">
    <property type="component" value="Unassembled WGS sequence"/>
</dbReference>
<comment type="similarity">
    <text evidence="1">Belongs to the LysR transcriptional regulatory family.</text>
</comment>
<dbReference type="InterPro" id="IPR036388">
    <property type="entry name" value="WH-like_DNA-bd_sf"/>
</dbReference>
<accession>A0A6L6QDC4</accession>
<protein>
    <submittedName>
        <fullName evidence="6">LysR family transcriptional regulator</fullName>
    </submittedName>
</protein>
<keyword evidence="2" id="KW-0805">Transcription regulation</keyword>
<evidence type="ECO:0000256" key="4">
    <source>
        <dbReference type="ARBA" id="ARBA00023163"/>
    </source>
</evidence>
<dbReference type="AlphaFoldDB" id="A0A6L6QDC4"/>
<dbReference type="EMBL" id="WNKX01000004">
    <property type="protein sequence ID" value="MTW10195.1"/>
    <property type="molecule type" value="Genomic_DNA"/>
</dbReference>
<sequence length="299" mass="33100">MSRKYDHLSDVETFVTVVERGSLTAAAVALSTTPSVVSRALARLEKRLGTQLLRRTTRSLGLTDAGSLYLEQTRTALCLIDDAERAVQAKGGEVTGRLRISAPTTYGHYRLPALLRQFAERYPAVRVELNITNRNVDLAAENFDFAIRQGVLKDSGMIARKLEDAELVLVCAPAYAKRRGLPRNLDALAQHDCLTFQLPSTGRTFPWQFMRNGEELDWPPESALQVTDDALGTVSLAEAGLGICQTFRFIAQDRLRRGVLVEVLPALKGRSRPFSLLYTPQRRMTAAARALLTCLAEQV</sequence>
<evidence type="ECO:0000256" key="3">
    <source>
        <dbReference type="ARBA" id="ARBA00023125"/>
    </source>
</evidence>
<dbReference type="GO" id="GO:0003700">
    <property type="term" value="F:DNA-binding transcription factor activity"/>
    <property type="evidence" value="ECO:0007669"/>
    <property type="project" value="InterPro"/>
</dbReference>
<dbReference type="Gene3D" id="1.10.10.10">
    <property type="entry name" value="Winged helix-like DNA-binding domain superfamily/Winged helix DNA-binding domain"/>
    <property type="match status" value="1"/>
</dbReference>
<dbReference type="GO" id="GO:0003677">
    <property type="term" value="F:DNA binding"/>
    <property type="evidence" value="ECO:0007669"/>
    <property type="project" value="UniProtKB-KW"/>
</dbReference>
<dbReference type="Pfam" id="PF03466">
    <property type="entry name" value="LysR_substrate"/>
    <property type="match status" value="1"/>
</dbReference>
<dbReference type="InterPro" id="IPR005119">
    <property type="entry name" value="LysR_subst-bd"/>
</dbReference>
<reference evidence="6 7" key="1">
    <citation type="submission" date="2019-11" db="EMBL/GenBank/DDBJ databases">
        <title>Type strains purchased from KCTC, JCM and DSMZ.</title>
        <authorList>
            <person name="Lu H."/>
        </authorList>
    </citation>
    <scope>NUCLEOTIDE SEQUENCE [LARGE SCALE GENOMIC DNA]</scope>
    <source>
        <strain evidence="6 7">JCM 31587</strain>
    </source>
</reference>
<gene>
    <name evidence="6" type="ORF">GM658_06225</name>
</gene>
<dbReference type="PANTHER" id="PTHR30537:SF5">
    <property type="entry name" value="HTH-TYPE TRANSCRIPTIONAL ACTIVATOR TTDR-RELATED"/>
    <property type="match status" value="1"/>
</dbReference>
<evidence type="ECO:0000313" key="7">
    <source>
        <dbReference type="Proteomes" id="UP000472320"/>
    </source>
</evidence>
<organism evidence="6 7">
    <name type="scientific">Massilia eburnea</name>
    <dbReference type="NCBI Taxonomy" id="1776165"/>
    <lineage>
        <taxon>Bacteria</taxon>
        <taxon>Pseudomonadati</taxon>
        <taxon>Pseudomonadota</taxon>
        <taxon>Betaproteobacteria</taxon>
        <taxon>Burkholderiales</taxon>
        <taxon>Oxalobacteraceae</taxon>
        <taxon>Telluria group</taxon>
        <taxon>Massilia</taxon>
    </lineage>
</organism>
<feature type="domain" description="HTH lysR-type" evidence="5">
    <location>
        <begin position="8"/>
        <end position="63"/>
    </location>
</feature>
<evidence type="ECO:0000259" key="5">
    <source>
        <dbReference type="PROSITE" id="PS50931"/>
    </source>
</evidence>
<dbReference type="CDD" id="cd08422">
    <property type="entry name" value="PBP2_CrgA_like"/>
    <property type="match status" value="1"/>
</dbReference>
<dbReference type="PANTHER" id="PTHR30537">
    <property type="entry name" value="HTH-TYPE TRANSCRIPTIONAL REGULATOR"/>
    <property type="match status" value="1"/>
</dbReference>
<proteinExistence type="inferred from homology"/>
<dbReference type="RefSeq" id="WP_155453158.1">
    <property type="nucleotide sequence ID" value="NZ_WNKX01000004.1"/>
</dbReference>
<dbReference type="FunFam" id="1.10.10.10:FF:000001">
    <property type="entry name" value="LysR family transcriptional regulator"/>
    <property type="match status" value="1"/>
</dbReference>
<evidence type="ECO:0000313" key="6">
    <source>
        <dbReference type="EMBL" id="MTW10195.1"/>
    </source>
</evidence>
<keyword evidence="7" id="KW-1185">Reference proteome</keyword>
<keyword evidence="4" id="KW-0804">Transcription</keyword>
<dbReference type="SUPFAM" id="SSF46785">
    <property type="entry name" value="Winged helix' DNA-binding domain"/>
    <property type="match status" value="1"/>
</dbReference>
<dbReference type="SUPFAM" id="SSF53850">
    <property type="entry name" value="Periplasmic binding protein-like II"/>
    <property type="match status" value="1"/>
</dbReference>
<evidence type="ECO:0000256" key="1">
    <source>
        <dbReference type="ARBA" id="ARBA00009437"/>
    </source>
</evidence>
<dbReference type="InterPro" id="IPR036390">
    <property type="entry name" value="WH_DNA-bd_sf"/>
</dbReference>
<dbReference type="Gene3D" id="3.40.190.290">
    <property type="match status" value="1"/>
</dbReference>
<dbReference type="PROSITE" id="PS50931">
    <property type="entry name" value="HTH_LYSR"/>
    <property type="match status" value="1"/>
</dbReference>
<comment type="caution">
    <text evidence="6">The sequence shown here is derived from an EMBL/GenBank/DDBJ whole genome shotgun (WGS) entry which is preliminary data.</text>
</comment>
<dbReference type="InterPro" id="IPR000847">
    <property type="entry name" value="LysR_HTH_N"/>
</dbReference>
<dbReference type="Pfam" id="PF00126">
    <property type="entry name" value="HTH_1"/>
    <property type="match status" value="1"/>
</dbReference>